<dbReference type="EMBL" id="JACHLK010000037">
    <property type="protein sequence ID" value="MBB6564334.1"/>
    <property type="molecule type" value="Genomic_DNA"/>
</dbReference>
<reference evidence="1 2" key="1">
    <citation type="submission" date="2020-08" db="EMBL/GenBank/DDBJ databases">
        <title>Functional genomics of gut bacteria from endangered species of beetles.</title>
        <authorList>
            <person name="Carlos-Shanley C."/>
        </authorList>
    </citation>
    <scope>NUCLEOTIDE SEQUENCE [LARGE SCALE GENOMIC DNA]</scope>
    <source>
        <strain evidence="1 2">S00198</strain>
    </source>
</reference>
<dbReference type="AlphaFoldDB" id="A0A7X0PMF7"/>
<evidence type="ECO:0000313" key="1">
    <source>
        <dbReference type="EMBL" id="MBB6564334.1"/>
    </source>
</evidence>
<organism evidence="1 2">
    <name type="scientific">Acidovorax soli</name>
    <dbReference type="NCBI Taxonomy" id="592050"/>
    <lineage>
        <taxon>Bacteria</taxon>
        <taxon>Pseudomonadati</taxon>
        <taxon>Pseudomonadota</taxon>
        <taxon>Betaproteobacteria</taxon>
        <taxon>Burkholderiales</taxon>
        <taxon>Comamonadaceae</taxon>
        <taxon>Acidovorax</taxon>
    </lineage>
</organism>
<dbReference type="Proteomes" id="UP000575083">
    <property type="component" value="Unassembled WGS sequence"/>
</dbReference>
<keyword evidence="2" id="KW-1185">Reference proteome</keyword>
<gene>
    <name evidence="1" type="ORF">HNP48_007061</name>
</gene>
<proteinExistence type="predicted"/>
<accession>A0A7X0PMF7</accession>
<evidence type="ECO:0000313" key="2">
    <source>
        <dbReference type="Proteomes" id="UP000575083"/>
    </source>
</evidence>
<name>A0A7X0PMF7_9BURK</name>
<protein>
    <submittedName>
        <fullName evidence="1">Uncharacterized protein</fullName>
    </submittedName>
</protein>
<comment type="caution">
    <text evidence="1">The sequence shown here is derived from an EMBL/GenBank/DDBJ whole genome shotgun (WGS) entry which is preliminary data.</text>
</comment>
<sequence length="37" mass="4355">MPLDHWIDQALYLAYRWADYALLNLMDDPALLALVFC</sequence>